<gene>
    <name evidence="1" type="ORF">UY74_C0012G0003</name>
</gene>
<evidence type="ECO:0000313" key="1">
    <source>
        <dbReference type="EMBL" id="KKW31515.1"/>
    </source>
</evidence>
<dbReference type="EMBL" id="LCRF01000012">
    <property type="protein sequence ID" value="KKW31515.1"/>
    <property type="molecule type" value="Genomic_DNA"/>
</dbReference>
<protein>
    <submittedName>
        <fullName evidence="1">Uncharacterized protein</fullName>
    </submittedName>
</protein>
<name>A0A0G1XKW2_9BACT</name>
<accession>A0A0G1XKW2</accession>
<proteinExistence type="predicted"/>
<dbReference type="AlphaFoldDB" id="A0A0G1XKW2"/>
<dbReference type="Proteomes" id="UP000034445">
    <property type="component" value="Unassembled WGS sequence"/>
</dbReference>
<evidence type="ECO:0000313" key="2">
    <source>
        <dbReference type="Proteomes" id="UP000034445"/>
    </source>
</evidence>
<sequence>MKNANLRWTVFPGCYEYHLRCRYENPLFPTHRRQVNETELEEAQQKDVAENQQFKKQVYDLLPEMQTALAGKQTVNDLLGFHRRIYDLIERSGEIGGNLAEERKILTRLFVALDEDAKNSVAENNEAAESLKKLREHLHGGVQMQVNNFLAQMGRENSPMLSEDVVPRFLTEDIETIKNALPSLKQSGVLETLRKGVTEIIASAIVNDTTRDVLKLEDKLKLIFAE</sequence>
<organism evidence="1 2">
    <name type="scientific">Candidatus Kaiserbacteria bacterium GW2011_GWC2_52_8b</name>
    <dbReference type="NCBI Taxonomy" id="1618676"/>
    <lineage>
        <taxon>Bacteria</taxon>
        <taxon>Candidatus Kaiseribacteriota</taxon>
    </lineage>
</organism>
<reference evidence="1 2" key="1">
    <citation type="journal article" date="2015" name="Nature">
        <title>rRNA introns, odd ribosomes, and small enigmatic genomes across a large radiation of phyla.</title>
        <authorList>
            <person name="Brown C.T."/>
            <person name="Hug L.A."/>
            <person name="Thomas B.C."/>
            <person name="Sharon I."/>
            <person name="Castelle C.J."/>
            <person name="Singh A."/>
            <person name="Wilkins M.J."/>
            <person name="Williams K.H."/>
            <person name="Banfield J.F."/>
        </authorList>
    </citation>
    <scope>NUCLEOTIDE SEQUENCE [LARGE SCALE GENOMIC DNA]</scope>
</reference>
<comment type="caution">
    <text evidence="1">The sequence shown here is derived from an EMBL/GenBank/DDBJ whole genome shotgun (WGS) entry which is preliminary data.</text>
</comment>